<feature type="region of interest" description="Disordered" evidence="2">
    <location>
        <begin position="1"/>
        <end position="80"/>
    </location>
</feature>
<evidence type="ECO:0000256" key="1">
    <source>
        <dbReference type="ARBA" id="ARBA00022553"/>
    </source>
</evidence>
<feature type="compositionally biased region" description="Polar residues" evidence="2">
    <location>
        <begin position="609"/>
        <end position="626"/>
    </location>
</feature>
<protein>
    <submittedName>
        <fullName evidence="3">Uncharacterized protein</fullName>
    </submittedName>
</protein>
<feature type="compositionally biased region" description="Low complexity" evidence="2">
    <location>
        <begin position="270"/>
        <end position="294"/>
    </location>
</feature>
<reference evidence="3" key="1">
    <citation type="submission" date="2025-08" db="UniProtKB">
        <authorList>
            <consortium name="Ensembl"/>
        </authorList>
    </citation>
    <scope>IDENTIFICATION</scope>
</reference>
<feature type="compositionally biased region" description="Basic and acidic residues" evidence="2">
    <location>
        <begin position="634"/>
        <end position="655"/>
    </location>
</feature>
<feature type="compositionally biased region" description="Basic and acidic residues" evidence="2">
    <location>
        <begin position="753"/>
        <end position="764"/>
    </location>
</feature>
<keyword evidence="1" id="KW-0597">Phosphoprotein</keyword>
<feature type="region of interest" description="Disordered" evidence="2">
    <location>
        <begin position="214"/>
        <end position="303"/>
    </location>
</feature>
<dbReference type="Ensembl" id="ENSMMOT00000001796.1">
    <property type="protein sequence ID" value="ENSMMOP00000001763.1"/>
    <property type="gene ID" value="ENSMMOG00000001476.1"/>
</dbReference>
<proteinExistence type="predicted"/>
<dbReference type="STRING" id="94237.ENSMMOP00000001763"/>
<evidence type="ECO:0000313" key="3">
    <source>
        <dbReference type="Ensembl" id="ENSMMOP00000001763.1"/>
    </source>
</evidence>
<keyword evidence="4" id="KW-1185">Reference proteome</keyword>
<dbReference type="PRINTS" id="PR02044">
    <property type="entry name" value="FIBROSIN1LPF"/>
</dbReference>
<organism evidence="3 4">
    <name type="scientific">Mola mola</name>
    <name type="common">Ocean sunfish</name>
    <name type="synonym">Tetraodon mola</name>
    <dbReference type="NCBI Taxonomy" id="94237"/>
    <lineage>
        <taxon>Eukaryota</taxon>
        <taxon>Metazoa</taxon>
        <taxon>Chordata</taxon>
        <taxon>Craniata</taxon>
        <taxon>Vertebrata</taxon>
        <taxon>Euteleostomi</taxon>
        <taxon>Actinopterygii</taxon>
        <taxon>Neopterygii</taxon>
        <taxon>Teleostei</taxon>
        <taxon>Neoteleostei</taxon>
        <taxon>Acanthomorphata</taxon>
        <taxon>Eupercaria</taxon>
        <taxon>Tetraodontiformes</taxon>
        <taxon>Molidae</taxon>
        <taxon>Mola</taxon>
    </lineage>
</organism>
<feature type="compositionally biased region" description="Basic and acidic residues" evidence="2">
    <location>
        <begin position="219"/>
        <end position="229"/>
    </location>
</feature>
<dbReference type="AlphaFoldDB" id="A0A3Q3VMH4"/>
<feature type="compositionally biased region" description="Low complexity" evidence="2">
    <location>
        <begin position="716"/>
        <end position="742"/>
    </location>
</feature>
<dbReference type="PANTHER" id="PTHR14429">
    <property type="entry name" value="FIBROSIN FAMILY MEMBER"/>
    <property type="match status" value="1"/>
</dbReference>
<dbReference type="Pfam" id="PF15336">
    <property type="entry name" value="Auts2"/>
    <property type="match status" value="2"/>
</dbReference>
<sequence length="1096" mass="117747">MEGPSRSAGFRQSRRSRSQRDRERRRRRVDLAEERATSLSSGSDREAAGTNSVLGPGGRECRPGFGRHRPPRRRKRESVSCEEDVIDGFAIASFISLEALEVDCALKPSQRTDMQRRRNKGKRGPEENGGGPLTEPEEGAPHSYSSSCWNNSRNKRRRIECDTESDTGDKVCTSNLKNILDSFHIFMGTSVGKSCPPLPARCGGVSRLMVTPRVSGLERSQERSLEQHFPEPVCSSTSSAPFSRLPSPVMAAGPVSRPSPRSAPGAESTAAAGRSTPSGPSASSSASSSSGRTSQNQPSMPPLAFQFHQHNHQHQHTHTHQHFTPFLHPTATAQPLFEKYPGKMDGLYRHSFFPQYPPPSVPSIQPVIPPAGPFSSLQGAFQPKGTGPDITARLGVVPHHLQPKDPRVSKPGKWCAMHVYVAWMILSHQKKVKLMQADPHKLDFRSDLLARLPGAGGHGGLGPLGPIGGALPPTHDLTRPPSLFSATDPYGRSPPFTPLGALGSGAFGGLGSPTLASSVFGPKDSPASVVGGLSSANHHDPWNRLHGGPSGFPAGPSWAKGADKRDERDRGKESERRDIPHIKDEKDRDNLLYGRQPVRMSPVAPSFRPRSSTPVSHINGHSSTVGGNSGPIEDLTRSLNRERDRERDRDGDKRPVPTVSSRGLDRPRSSSSSALATPPPSSRSAHSPLDLYHRPLAPTSHSHHSEPPHSQRDGSHPSSSAASASVSSLSQAKKSDRTTTPVSKPPLLLPPVKVKEERKEEPEHIPISLPPPAPNHSFERPNSHPHHLSSGTPSSSSLSLTPTPGVPLLPHTPNHPPSHQHLSLLDRSRAIAYLGSTVGATGLVVGPGGERFHGPSQGPPQGPHSFTWDPWRELAAQQQHQHRREALSLRSDPHLTLRSDPHVARLLQHQRLFEAERAAAVAAATAAATPHHPPVSTSAASTSAVRQEFGLMGLMDEEQRAQILREDFERARYFGLHPHLQAGSHLSSPSHAATASHLEQLHPGLLSHSLPSGASPASQHHAGLYARLGPLNPHHHMPNGILAKSPAGLVGALAVGTPPPLIPSITSRSSTPPRSSRLGGPGELALYSAHKDGESR</sequence>
<feature type="compositionally biased region" description="Low complexity" evidence="2">
    <location>
        <begin position="788"/>
        <end position="812"/>
    </location>
</feature>
<accession>A0A3Q3VMH4</accession>
<evidence type="ECO:0000313" key="4">
    <source>
        <dbReference type="Proteomes" id="UP000261620"/>
    </source>
</evidence>
<name>A0A3Q3VMH4_MOLML</name>
<feature type="compositionally biased region" description="Basic and acidic residues" evidence="2">
    <location>
        <begin position="703"/>
        <end position="715"/>
    </location>
</feature>
<feature type="region of interest" description="Disordered" evidence="2">
    <location>
        <begin position="540"/>
        <end position="821"/>
    </location>
</feature>
<feature type="region of interest" description="Disordered" evidence="2">
    <location>
        <begin position="1060"/>
        <end position="1096"/>
    </location>
</feature>
<feature type="region of interest" description="Disordered" evidence="2">
    <location>
        <begin position="849"/>
        <end position="868"/>
    </location>
</feature>
<feature type="compositionally biased region" description="Low complexity" evidence="2">
    <location>
        <begin position="1"/>
        <end position="11"/>
    </location>
</feature>
<feature type="compositionally biased region" description="Basic residues" evidence="2">
    <location>
        <begin position="65"/>
        <end position="76"/>
    </location>
</feature>
<dbReference type="OMA" id="HSFFPQY"/>
<dbReference type="InterPro" id="IPR023246">
    <property type="entry name" value="AUTS2"/>
</dbReference>
<feature type="compositionally biased region" description="Basic residues" evidence="2">
    <location>
        <begin position="12"/>
        <end position="28"/>
    </location>
</feature>
<reference evidence="3" key="2">
    <citation type="submission" date="2025-09" db="UniProtKB">
        <authorList>
            <consortium name="Ensembl"/>
        </authorList>
    </citation>
    <scope>IDENTIFICATION</scope>
</reference>
<dbReference type="PANTHER" id="PTHR14429:SF24">
    <property type="entry name" value="FIBROSIN"/>
    <property type="match status" value="1"/>
</dbReference>
<evidence type="ECO:0000256" key="2">
    <source>
        <dbReference type="SAM" id="MobiDB-lite"/>
    </source>
</evidence>
<feature type="compositionally biased region" description="Basic and acidic residues" evidence="2">
    <location>
        <begin position="561"/>
        <end position="590"/>
    </location>
</feature>
<dbReference type="Proteomes" id="UP000261620">
    <property type="component" value="Unplaced"/>
</dbReference>
<feature type="region of interest" description="Disordered" evidence="2">
    <location>
        <begin position="111"/>
        <end position="150"/>
    </location>
</feature>
<feature type="compositionally biased region" description="Low complexity" evidence="2">
    <location>
        <begin position="1063"/>
        <end position="1078"/>
    </location>
</feature>